<reference evidence="8 9" key="1">
    <citation type="journal article" date="2011" name="Proc. Natl. Acad. Sci. U.S.A.">
        <title>Niche of harmful alga Aureococcus anophagefferens revealed through ecogenomics.</title>
        <authorList>
            <person name="Gobler C.J."/>
            <person name="Berry D.L."/>
            <person name="Dyhrman S.T."/>
            <person name="Wilhelm S.W."/>
            <person name="Salamov A."/>
            <person name="Lobanov A.V."/>
            <person name="Zhang Y."/>
            <person name="Collier J.L."/>
            <person name="Wurch L.L."/>
            <person name="Kustka A.B."/>
            <person name="Dill B.D."/>
            <person name="Shah M."/>
            <person name="VerBerkmoes N.C."/>
            <person name="Kuo A."/>
            <person name="Terry A."/>
            <person name="Pangilinan J."/>
            <person name="Lindquist E.A."/>
            <person name="Lucas S."/>
            <person name="Paulsen I.T."/>
            <person name="Hattenrath-Lehmann T.K."/>
            <person name="Talmage S.C."/>
            <person name="Walker E.A."/>
            <person name="Koch F."/>
            <person name="Burson A.M."/>
            <person name="Marcoval M.A."/>
            <person name="Tang Y.Z."/>
            <person name="Lecleir G.R."/>
            <person name="Coyne K.J."/>
            <person name="Berg G.M."/>
            <person name="Bertrand E.M."/>
            <person name="Saito M.A."/>
            <person name="Gladyshev V.N."/>
            <person name="Grigoriev I.V."/>
        </authorList>
    </citation>
    <scope>NUCLEOTIDE SEQUENCE [LARGE SCALE GENOMIC DNA]</scope>
    <source>
        <strain evidence="9">CCMP 1984</strain>
    </source>
</reference>
<dbReference type="InterPro" id="IPR036457">
    <property type="entry name" value="PPM-type-like_dom_sf"/>
</dbReference>
<dbReference type="SMART" id="SM00332">
    <property type="entry name" value="PP2Cc"/>
    <property type="match status" value="1"/>
</dbReference>
<protein>
    <recommendedName>
        <fullName evidence="7">PPM-type phosphatase domain-containing protein</fullName>
    </recommendedName>
</protein>
<dbReference type="InParanoid" id="F0YBA7"/>
<dbReference type="eggNOG" id="KOG0698">
    <property type="taxonomic scope" value="Eukaryota"/>
</dbReference>
<dbReference type="InterPro" id="IPR001932">
    <property type="entry name" value="PPM-type_phosphatase-like_dom"/>
</dbReference>
<dbReference type="KEGG" id="aaf:AURANDRAFT_53868"/>
<evidence type="ECO:0000313" key="8">
    <source>
        <dbReference type="EMBL" id="EGB07722.1"/>
    </source>
</evidence>
<dbReference type="PROSITE" id="PS51746">
    <property type="entry name" value="PPM_2"/>
    <property type="match status" value="1"/>
</dbReference>
<keyword evidence="3 5" id="KW-0378">Hydrolase</keyword>
<keyword evidence="9" id="KW-1185">Reference proteome</keyword>
<dbReference type="AlphaFoldDB" id="F0YBA7"/>
<dbReference type="PROSITE" id="PS01032">
    <property type="entry name" value="PPM_1"/>
    <property type="match status" value="1"/>
</dbReference>
<keyword evidence="4 5" id="KW-0904">Protein phosphatase</keyword>
<evidence type="ECO:0000256" key="2">
    <source>
        <dbReference type="ARBA" id="ARBA00022723"/>
    </source>
</evidence>
<comment type="subcellular location">
    <subcellularLocation>
        <location evidence="1">Membrane</location>
        <topology evidence="1">Peripheral membrane protein</topology>
    </subcellularLocation>
</comment>
<evidence type="ECO:0000256" key="1">
    <source>
        <dbReference type="ARBA" id="ARBA00004170"/>
    </source>
</evidence>
<dbReference type="GO" id="GO:0004722">
    <property type="term" value="F:protein serine/threonine phosphatase activity"/>
    <property type="evidence" value="ECO:0007669"/>
    <property type="project" value="InterPro"/>
</dbReference>
<dbReference type="OrthoDB" id="10264738at2759"/>
<evidence type="ECO:0000313" key="9">
    <source>
        <dbReference type="Proteomes" id="UP000002729"/>
    </source>
</evidence>
<dbReference type="InterPro" id="IPR015655">
    <property type="entry name" value="PP2C"/>
</dbReference>
<dbReference type="GO" id="GO:0046872">
    <property type="term" value="F:metal ion binding"/>
    <property type="evidence" value="ECO:0007669"/>
    <property type="project" value="UniProtKB-KW"/>
</dbReference>
<evidence type="ECO:0000256" key="4">
    <source>
        <dbReference type="ARBA" id="ARBA00022912"/>
    </source>
</evidence>
<dbReference type="SUPFAM" id="SSF81606">
    <property type="entry name" value="PP2C-like"/>
    <property type="match status" value="1"/>
</dbReference>
<dbReference type="GO" id="GO:0016020">
    <property type="term" value="C:membrane"/>
    <property type="evidence" value="ECO:0007669"/>
    <property type="project" value="UniProtKB-SubCell"/>
</dbReference>
<organism evidence="9">
    <name type="scientific">Aureococcus anophagefferens</name>
    <name type="common">Harmful bloom alga</name>
    <dbReference type="NCBI Taxonomy" id="44056"/>
    <lineage>
        <taxon>Eukaryota</taxon>
        <taxon>Sar</taxon>
        <taxon>Stramenopiles</taxon>
        <taxon>Ochrophyta</taxon>
        <taxon>Pelagophyceae</taxon>
        <taxon>Pelagomonadales</taxon>
        <taxon>Pelagomonadaceae</taxon>
        <taxon>Aureococcus</taxon>
    </lineage>
</organism>
<gene>
    <name evidence="8" type="ORF">AURANDRAFT_53868</name>
</gene>
<dbReference type="Proteomes" id="UP000002729">
    <property type="component" value="Unassembled WGS sequence"/>
</dbReference>
<proteinExistence type="inferred from homology"/>
<dbReference type="InterPro" id="IPR000222">
    <property type="entry name" value="PP2C_BS"/>
</dbReference>
<comment type="similarity">
    <text evidence="5">Belongs to the PP2C family.</text>
</comment>
<sequence>MEPVSPRKNEMEGISWGADGFKGLKDHYEDRFDARFLGGLGHFFAMFDGHGGHHAADYLKESLADHVLGAAVARTPDYRTRLDARRHDAKRRRLEKDGAAAPTHGADALDVLGRIEDAALEVDARVKALKSVSYGSPELAAIVDDLATRRQWLDKASKKRRGGKDAAAARSDVERAAADRERARADAADAAAARATLPLTDDAWRRAFCGGYEAADAAFLAEADRRNWDDGSTACACLLSVDDEAGSRKLVVANAGDSRCVLARGRHAFRASTDHKPDAPAEKRRIEKVGGYVVELNGVARATSPAGVGFGIDRTKKSLYLSVARAIGDRQLKSPTPVLTPTPDVRVLNLQDDDLFVVLVCDGVTDVLSDQQIVDVAAKHYGDPAEAAKKIVKEAFAKQAADNITALVLEFPWVDAAKVGRVWAESEKQLKVALQEKKDDEPFDMFA</sequence>
<evidence type="ECO:0000259" key="7">
    <source>
        <dbReference type="PROSITE" id="PS51746"/>
    </source>
</evidence>
<accession>F0YBA7</accession>
<dbReference type="EMBL" id="GL833130">
    <property type="protein sequence ID" value="EGB07722.1"/>
    <property type="molecule type" value="Genomic_DNA"/>
</dbReference>
<dbReference type="RefSeq" id="XP_009037709.1">
    <property type="nucleotide sequence ID" value="XM_009039461.1"/>
</dbReference>
<evidence type="ECO:0000256" key="5">
    <source>
        <dbReference type="RuleBase" id="RU003465"/>
    </source>
</evidence>
<dbReference type="GeneID" id="20222337"/>
<dbReference type="Pfam" id="PF00481">
    <property type="entry name" value="PP2C"/>
    <property type="match status" value="1"/>
</dbReference>
<dbReference type="PANTHER" id="PTHR47992">
    <property type="entry name" value="PROTEIN PHOSPHATASE"/>
    <property type="match status" value="1"/>
</dbReference>
<feature type="region of interest" description="Disordered" evidence="6">
    <location>
        <begin position="157"/>
        <end position="177"/>
    </location>
</feature>
<dbReference type="CDD" id="cd00143">
    <property type="entry name" value="PP2Cc"/>
    <property type="match status" value="1"/>
</dbReference>
<name>F0YBA7_AURAN</name>
<evidence type="ECO:0000256" key="6">
    <source>
        <dbReference type="SAM" id="MobiDB-lite"/>
    </source>
</evidence>
<feature type="domain" description="PPM-type phosphatase" evidence="7">
    <location>
        <begin position="15"/>
        <end position="411"/>
    </location>
</feature>
<keyword evidence="2" id="KW-0479">Metal-binding</keyword>
<evidence type="ECO:0000256" key="3">
    <source>
        <dbReference type="ARBA" id="ARBA00022801"/>
    </source>
</evidence>
<dbReference type="Gene3D" id="3.60.40.10">
    <property type="entry name" value="PPM-type phosphatase domain"/>
    <property type="match status" value="2"/>
</dbReference>